<dbReference type="OrthoDB" id="1938451at2759"/>
<dbReference type="Proteomes" id="UP000257109">
    <property type="component" value="Unassembled WGS sequence"/>
</dbReference>
<evidence type="ECO:0000313" key="1">
    <source>
        <dbReference type="EMBL" id="RDX70364.1"/>
    </source>
</evidence>
<dbReference type="PANTHER" id="PTHR48475:SF1">
    <property type="entry name" value="RNASE H TYPE-1 DOMAIN-CONTAINING PROTEIN"/>
    <property type="match status" value="1"/>
</dbReference>
<feature type="non-terminal residue" evidence="1">
    <location>
        <position position="1"/>
    </location>
</feature>
<dbReference type="AlphaFoldDB" id="A0A371EWI9"/>
<reference evidence="1" key="1">
    <citation type="submission" date="2018-05" db="EMBL/GenBank/DDBJ databases">
        <title>Draft genome of Mucuna pruriens seed.</title>
        <authorList>
            <person name="Nnadi N.E."/>
            <person name="Vos R."/>
            <person name="Hasami M.H."/>
            <person name="Devisetty U.K."/>
            <person name="Aguiy J.C."/>
        </authorList>
    </citation>
    <scope>NUCLEOTIDE SEQUENCE [LARGE SCALE GENOMIC DNA]</scope>
    <source>
        <strain evidence="1">JCA_2017</strain>
    </source>
</reference>
<organism evidence="1 2">
    <name type="scientific">Mucuna pruriens</name>
    <name type="common">Velvet bean</name>
    <name type="synonym">Dolichos pruriens</name>
    <dbReference type="NCBI Taxonomy" id="157652"/>
    <lineage>
        <taxon>Eukaryota</taxon>
        <taxon>Viridiplantae</taxon>
        <taxon>Streptophyta</taxon>
        <taxon>Embryophyta</taxon>
        <taxon>Tracheophyta</taxon>
        <taxon>Spermatophyta</taxon>
        <taxon>Magnoliopsida</taxon>
        <taxon>eudicotyledons</taxon>
        <taxon>Gunneridae</taxon>
        <taxon>Pentapetalae</taxon>
        <taxon>rosids</taxon>
        <taxon>fabids</taxon>
        <taxon>Fabales</taxon>
        <taxon>Fabaceae</taxon>
        <taxon>Papilionoideae</taxon>
        <taxon>50 kb inversion clade</taxon>
        <taxon>NPAAA clade</taxon>
        <taxon>indigoferoid/millettioid clade</taxon>
        <taxon>Phaseoleae</taxon>
        <taxon>Mucuna</taxon>
    </lineage>
</organism>
<name>A0A371EWI9_MUCPR</name>
<gene>
    <name evidence="1" type="ORF">CR513_50398</name>
</gene>
<proteinExistence type="predicted"/>
<sequence length="100" mass="11043">MLASPLLLSKLREDTPIIVYLSISNEAVSTTLEQEARKDPHPIYFVNKVLAYFITEKSSKEWTLSVDGSSNQKGSGVSVVLEGPDGVLIKHKLKINFPLT</sequence>
<dbReference type="EMBL" id="QJKJ01011736">
    <property type="protein sequence ID" value="RDX70364.1"/>
    <property type="molecule type" value="Genomic_DNA"/>
</dbReference>
<keyword evidence="2" id="KW-1185">Reference proteome</keyword>
<evidence type="ECO:0000313" key="2">
    <source>
        <dbReference type="Proteomes" id="UP000257109"/>
    </source>
</evidence>
<dbReference type="PANTHER" id="PTHR48475">
    <property type="entry name" value="RIBONUCLEASE H"/>
    <property type="match status" value="1"/>
</dbReference>
<accession>A0A371EWI9</accession>
<protein>
    <recommendedName>
        <fullName evidence="3">Reverse transcriptase/retrotransposon-derived protein RNase H-like domain-containing protein</fullName>
    </recommendedName>
</protein>
<comment type="caution">
    <text evidence="1">The sequence shown here is derived from an EMBL/GenBank/DDBJ whole genome shotgun (WGS) entry which is preliminary data.</text>
</comment>
<evidence type="ECO:0008006" key="3">
    <source>
        <dbReference type="Google" id="ProtNLM"/>
    </source>
</evidence>